<name>A0A915I9P2_ROMCU</name>
<evidence type="ECO:0000313" key="1">
    <source>
        <dbReference type="Proteomes" id="UP000887565"/>
    </source>
</evidence>
<organism evidence="1 2">
    <name type="scientific">Romanomermis culicivorax</name>
    <name type="common">Nematode worm</name>
    <dbReference type="NCBI Taxonomy" id="13658"/>
    <lineage>
        <taxon>Eukaryota</taxon>
        <taxon>Metazoa</taxon>
        <taxon>Ecdysozoa</taxon>
        <taxon>Nematoda</taxon>
        <taxon>Enoplea</taxon>
        <taxon>Dorylaimia</taxon>
        <taxon>Mermithida</taxon>
        <taxon>Mermithoidea</taxon>
        <taxon>Mermithidae</taxon>
        <taxon>Romanomermis</taxon>
    </lineage>
</organism>
<sequence length="68" mass="7662">MYERRHTSGTLSGRLVVQCAFCLRSVLMICRMLVRSSSNSLSAIFHLCCEMLDASCSDRSLTKTMIIK</sequence>
<reference evidence="2" key="1">
    <citation type="submission" date="2022-11" db="UniProtKB">
        <authorList>
            <consortium name="WormBaseParasite"/>
        </authorList>
    </citation>
    <scope>IDENTIFICATION</scope>
</reference>
<proteinExistence type="predicted"/>
<dbReference type="AlphaFoldDB" id="A0A915I9P2"/>
<dbReference type="Proteomes" id="UP000887565">
    <property type="component" value="Unplaced"/>
</dbReference>
<accession>A0A915I9P2</accession>
<protein>
    <submittedName>
        <fullName evidence="2">Uncharacterized protein</fullName>
    </submittedName>
</protein>
<keyword evidence="1" id="KW-1185">Reference proteome</keyword>
<dbReference type="WBParaSite" id="nRc.2.0.1.t10483-RA">
    <property type="protein sequence ID" value="nRc.2.0.1.t10483-RA"/>
    <property type="gene ID" value="nRc.2.0.1.g10483"/>
</dbReference>
<evidence type="ECO:0000313" key="2">
    <source>
        <dbReference type="WBParaSite" id="nRc.2.0.1.t10483-RA"/>
    </source>
</evidence>